<dbReference type="AlphaFoldDB" id="A0A9N9HFZ0"/>
<dbReference type="Proteomes" id="UP000789375">
    <property type="component" value="Unassembled WGS sequence"/>
</dbReference>
<name>A0A9N9HFZ0_FUNMO</name>
<proteinExistence type="predicted"/>
<comment type="caution">
    <text evidence="1">The sequence shown here is derived from an EMBL/GenBank/DDBJ whole genome shotgun (WGS) entry which is preliminary data.</text>
</comment>
<dbReference type="EMBL" id="CAJVPP010005872">
    <property type="protein sequence ID" value="CAG8670993.1"/>
    <property type="molecule type" value="Genomic_DNA"/>
</dbReference>
<evidence type="ECO:0000313" key="2">
    <source>
        <dbReference type="Proteomes" id="UP000789375"/>
    </source>
</evidence>
<keyword evidence="2" id="KW-1185">Reference proteome</keyword>
<evidence type="ECO:0000313" key="1">
    <source>
        <dbReference type="EMBL" id="CAG8670993.1"/>
    </source>
</evidence>
<organism evidence="1 2">
    <name type="scientific">Funneliformis mosseae</name>
    <name type="common">Endomycorrhizal fungus</name>
    <name type="synonym">Glomus mosseae</name>
    <dbReference type="NCBI Taxonomy" id="27381"/>
    <lineage>
        <taxon>Eukaryota</taxon>
        <taxon>Fungi</taxon>
        <taxon>Fungi incertae sedis</taxon>
        <taxon>Mucoromycota</taxon>
        <taxon>Glomeromycotina</taxon>
        <taxon>Glomeromycetes</taxon>
        <taxon>Glomerales</taxon>
        <taxon>Glomeraceae</taxon>
        <taxon>Funneliformis</taxon>
    </lineage>
</organism>
<reference evidence="1" key="1">
    <citation type="submission" date="2021-06" db="EMBL/GenBank/DDBJ databases">
        <authorList>
            <person name="Kallberg Y."/>
            <person name="Tangrot J."/>
            <person name="Rosling A."/>
        </authorList>
    </citation>
    <scope>NUCLEOTIDE SEQUENCE</scope>
    <source>
        <strain evidence="1">87-6 pot B 2015</strain>
    </source>
</reference>
<accession>A0A9N9HFZ0</accession>
<gene>
    <name evidence="1" type="ORF">FMOSSE_LOCUS12409</name>
</gene>
<protein>
    <submittedName>
        <fullName evidence="1">8926_t:CDS:1</fullName>
    </submittedName>
</protein>
<sequence>MHLYSDEDLIDIMEEDIEDIDDKEMDTYDEIIEDSRLEKNLVEK</sequence>